<evidence type="ECO:0000313" key="2">
    <source>
        <dbReference type="EMBL" id="GED27064.1"/>
    </source>
</evidence>
<evidence type="ECO:0000313" key="5">
    <source>
        <dbReference type="Proteomes" id="UP000317180"/>
    </source>
</evidence>
<proteinExistence type="predicted"/>
<feature type="transmembrane region" description="Helical" evidence="1">
    <location>
        <begin position="7"/>
        <end position="28"/>
    </location>
</feature>
<accession>A0A3M8AP21</accession>
<name>A0A3M8AP21_9BACL</name>
<sequence>MRYLGGAMIIVICGSFLLSCLLITGLLMQQPFFSTLYLIMDNRSIIGVLLAALSLIYMASLLIEKVLAKKSQDRFYHSRVIQIALEHGTGIGYFPEAIRM</sequence>
<dbReference type="PROSITE" id="PS51257">
    <property type="entry name" value="PROKAR_LIPOPROTEIN"/>
    <property type="match status" value="1"/>
</dbReference>
<protein>
    <submittedName>
        <fullName evidence="3">Uncharacterized protein</fullName>
    </submittedName>
</protein>
<dbReference type="Proteomes" id="UP000317180">
    <property type="component" value="Unassembled WGS sequence"/>
</dbReference>
<dbReference type="Proteomes" id="UP000276178">
    <property type="component" value="Unassembled WGS sequence"/>
</dbReference>
<organism evidence="3 4">
    <name type="scientific">Brevibacillus agri</name>
    <dbReference type="NCBI Taxonomy" id="51101"/>
    <lineage>
        <taxon>Bacteria</taxon>
        <taxon>Bacillati</taxon>
        <taxon>Bacillota</taxon>
        <taxon>Bacilli</taxon>
        <taxon>Bacillales</taxon>
        <taxon>Paenibacillaceae</taxon>
        <taxon>Brevibacillus</taxon>
    </lineage>
</organism>
<evidence type="ECO:0000313" key="4">
    <source>
        <dbReference type="Proteomes" id="UP000276178"/>
    </source>
</evidence>
<dbReference type="EMBL" id="RHHN01000050">
    <property type="protein sequence ID" value="RNB52928.1"/>
    <property type="molecule type" value="Genomic_DNA"/>
</dbReference>
<dbReference type="GeneID" id="82812816"/>
<reference evidence="2 5" key="2">
    <citation type="submission" date="2019-06" db="EMBL/GenBank/DDBJ databases">
        <title>Whole genome shotgun sequence of Brevibacillus agri NBRC 15538.</title>
        <authorList>
            <person name="Hosoyama A."/>
            <person name="Uohara A."/>
            <person name="Ohji S."/>
            <person name="Ichikawa N."/>
        </authorList>
    </citation>
    <scope>NUCLEOTIDE SEQUENCE [LARGE SCALE GENOMIC DNA]</scope>
    <source>
        <strain evidence="2 5">NBRC 15538</strain>
    </source>
</reference>
<comment type="caution">
    <text evidence="3">The sequence shown here is derived from an EMBL/GenBank/DDBJ whole genome shotgun (WGS) entry which is preliminary data.</text>
</comment>
<keyword evidence="1" id="KW-1133">Transmembrane helix</keyword>
<keyword evidence="1" id="KW-0472">Membrane</keyword>
<dbReference type="RefSeq" id="WP_122953182.1">
    <property type="nucleotide sequence ID" value="NZ_BJOD01000034.1"/>
</dbReference>
<evidence type="ECO:0000313" key="3">
    <source>
        <dbReference type="EMBL" id="RNB52928.1"/>
    </source>
</evidence>
<dbReference type="AlphaFoldDB" id="A0A3M8AP21"/>
<feature type="transmembrane region" description="Helical" evidence="1">
    <location>
        <begin position="44"/>
        <end position="63"/>
    </location>
</feature>
<keyword evidence="1" id="KW-0812">Transmembrane</keyword>
<gene>
    <name evidence="2" type="ORF">BAG01nite_31660</name>
    <name evidence="3" type="ORF">EB820_18145</name>
</gene>
<keyword evidence="5" id="KW-1185">Reference proteome</keyword>
<dbReference type="EMBL" id="BJOD01000034">
    <property type="protein sequence ID" value="GED27064.1"/>
    <property type="molecule type" value="Genomic_DNA"/>
</dbReference>
<reference evidence="3 4" key="1">
    <citation type="submission" date="2018-10" db="EMBL/GenBank/DDBJ databases">
        <title>Phylogenomics of Brevibacillus.</title>
        <authorList>
            <person name="Dunlap C."/>
        </authorList>
    </citation>
    <scope>NUCLEOTIDE SEQUENCE [LARGE SCALE GENOMIC DNA]</scope>
    <source>
        <strain evidence="3 4">NRRL NRS 1219</strain>
    </source>
</reference>
<evidence type="ECO:0000256" key="1">
    <source>
        <dbReference type="SAM" id="Phobius"/>
    </source>
</evidence>